<evidence type="ECO:0000256" key="6">
    <source>
        <dbReference type="ARBA" id="ARBA00023065"/>
    </source>
</evidence>
<dbReference type="GO" id="GO:0005765">
    <property type="term" value="C:lysosomal membrane"/>
    <property type="evidence" value="ECO:0007669"/>
    <property type="project" value="TreeGrafter"/>
</dbReference>
<feature type="transmembrane region" description="Helical" evidence="11">
    <location>
        <begin position="565"/>
        <end position="582"/>
    </location>
</feature>
<gene>
    <name evidence="13" type="ORF">OCTVUL_1B002378</name>
</gene>
<keyword evidence="2 11" id="KW-0813">Transport</keyword>
<proteinExistence type="inferred from homology"/>
<keyword evidence="7 10" id="KW-0129">CBS domain</keyword>
<feature type="transmembrane region" description="Helical" evidence="11">
    <location>
        <begin position="314"/>
        <end position="336"/>
    </location>
</feature>
<dbReference type="Gene3D" id="3.10.580.10">
    <property type="entry name" value="CBS-domain"/>
    <property type="match status" value="1"/>
</dbReference>
<evidence type="ECO:0000313" key="14">
    <source>
        <dbReference type="Proteomes" id="UP001162480"/>
    </source>
</evidence>
<dbReference type="Pfam" id="PF00571">
    <property type="entry name" value="CBS"/>
    <property type="match status" value="1"/>
</dbReference>
<evidence type="ECO:0000313" key="13">
    <source>
        <dbReference type="EMBL" id="CAJ1099184.1"/>
    </source>
</evidence>
<dbReference type="Proteomes" id="UP001162480">
    <property type="component" value="Unassembled WGS sequence"/>
</dbReference>
<evidence type="ECO:0000256" key="9">
    <source>
        <dbReference type="ARBA" id="ARBA00023214"/>
    </source>
</evidence>
<evidence type="ECO:0000256" key="10">
    <source>
        <dbReference type="PROSITE-ProRule" id="PRU00703"/>
    </source>
</evidence>
<comment type="caution">
    <text evidence="11">Lacks conserved residue(s) required for the propagation of feature annotation.</text>
</comment>
<dbReference type="EMBL" id="CATOCA020000001">
    <property type="protein sequence ID" value="CAJ1099184.1"/>
    <property type="molecule type" value="Genomic_DNA"/>
</dbReference>
<dbReference type="CDD" id="cd04591">
    <property type="entry name" value="CBS_pair_voltage-gated_CLC_euk_bac"/>
    <property type="match status" value="1"/>
</dbReference>
<dbReference type="SMART" id="SM00116">
    <property type="entry name" value="CBS"/>
    <property type="match status" value="2"/>
</dbReference>
<evidence type="ECO:0000256" key="4">
    <source>
        <dbReference type="ARBA" id="ARBA00022737"/>
    </source>
</evidence>
<evidence type="ECO:0000256" key="2">
    <source>
        <dbReference type="ARBA" id="ARBA00022448"/>
    </source>
</evidence>
<dbReference type="GO" id="GO:0005254">
    <property type="term" value="F:chloride channel activity"/>
    <property type="evidence" value="ECO:0007669"/>
    <property type="project" value="UniProtKB-UniRule"/>
</dbReference>
<dbReference type="SUPFAM" id="SSF54631">
    <property type="entry name" value="CBS-domain pair"/>
    <property type="match status" value="1"/>
</dbReference>
<keyword evidence="9 11" id="KW-0868">Chloride</keyword>
<name>A0AA36HH56_OCTVU</name>
<dbReference type="InterPro" id="IPR001807">
    <property type="entry name" value="ClC"/>
</dbReference>
<dbReference type="PROSITE" id="PS51371">
    <property type="entry name" value="CBS"/>
    <property type="match status" value="1"/>
</dbReference>
<dbReference type="InterPro" id="IPR046342">
    <property type="entry name" value="CBS_dom_sf"/>
</dbReference>
<evidence type="ECO:0000256" key="5">
    <source>
        <dbReference type="ARBA" id="ARBA00022989"/>
    </source>
</evidence>
<evidence type="ECO:0000256" key="1">
    <source>
        <dbReference type="ARBA" id="ARBA00004141"/>
    </source>
</evidence>
<protein>
    <recommendedName>
        <fullName evidence="11">Chloride channel protein</fullName>
    </recommendedName>
</protein>
<reference evidence="13" key="1">
    <citation type="submission" date="2023-08" db="EMBL/GenBank/DDBJ databases">
        <authorList>
            <person name="Alioto T."/>
            <person name="Alioto T."/>
            <person name="Gomez Garrido J."/>
        </authorList>
    </citation>
    <scope>NUCLEOTIDE SEQUENCE</scope>
</reference>
<keyword evidence="3 11" id="KW-0812">Transmembrane</keyword>
<feature type="transmembrane region" description="Helical" evidence="11">
    <location>
        <begin position="535"/>
        <end position="559"/>
    </location>
</feature>
<evidence type="ECO:0000256" key="3">
    <source>
        <dbReference type="ARBA" id="ARBA00022692"/>
    </source>
</evidence>
<feature type="transmembrane region" description="Helical" evidence="11">
    <location>
        <begin position="481"/>
        <end position="514"/>
    </location>
</feature>
<comment type="caution">
    <text evidence="13">The sequence shown here is derived from an EMBL/GenBank/DDBJ whole genome shotgun (WGS) entry which is preliminary data.</text>
</comment>
<dbReference type="PANTHER" id="PTHR11689">
    <property type="entry name" value="CHLORIDE CHANNEL PROTEIN CLC FAMILY MEMBER"/>
    <property type="match status" value="1"/>
</dbReference>
<feature type="transmembrane region" description="Helical" evidence="11">
    <location>
        <begin position="397"/>
        <end position="421"/>
    </location>
</feature>
<dbReference type="AlphaFoldDB" id="A0AA36HH56"/>
<dbReference type="Gene3D" id="1.10.3080.10">
    <property type="entry name" value="Clc chloride channel"/>
    <property type="match status" value="1"/>
</dbReference>
<sequence>MVFTVTPVKVDILNENTNSRSKPRPRSLDLLDVDVEPTETLTQSSITQLLSSKLKEVGNRIKEYSIPQNSLHYRKRIVSKWEALNYDTWENEISMAESEAKSKKEVRKTWLSRYFVMLMTGIATALVALLIQLAVEYGAYYKFKLIKHFIDKCVEDKCLYTPALVWIGFNAIISIIASALVTYLAPQAAGSGIPLIKAYLNGVKIPGLLRLRTLVAKAVGVILSLLGGLLCGKEGPMVHSGSIVAAGFGRGRLPFCGKDCLLFEELRSDHEVRDLVSGGAAAGVSAAFGAPVGGTLFSVEEAASFWSNELTWRVVFAAMTATFFTNLFLSAAVGHFTQLSSPGLVRFDIFQEDMAFDLVEFPIFVLMGIVGGLVGALFVIINYKLTVFRYRYIRRKWMMVAETALVAMATAGVGFVFIYTINDCTDIEPYDHHHAIVAKVFCKGDNQHNSLTSLFLTTPESTLKGLLHDKIGSYEVTTLLIFLVLYFLLSVWTYGLSISSGVFIPSLTIGAIWGRLLGYGCMEIFPHLKNNLGKYALLGAASQLGGIVRTTISIMVILVECTGDITLGLPLMMVLIISKWVGDFFSTGLYEMNIHVAGIPMLPSEPPPMFEDVKASDIMSKPVVCVPTICSVGKIVDLLKVETSCGFPVVEAENDSDTGSLETYGKLKGLILKSQLMVLLNFRIFAPDGAVQPRCLRSAKFRDFYSAQYKISDLNITASDRQCVMDITKYMAHNPFTVRISCSLPRLFRLFRGLGLRHLIIVNDKNDVTGIVTRKDLAKYRAEAKRGIVQIETLEISDL</sequence>
<comment type="subcellular location">
    <subcellularLocation>
        <location evidence="1 11">Membrane</location>
        <topology evidence="1 11">Multi-pass membrane protein</topology>
    </subcellularLocation>
</comment>
<feature type="transmembrane region" description="Helical" evidence="11">
    <location>
        <begin position="114"/>
        <end position="135"/>
    </location>
</feature>
<organism evidence="13 14">
    <name type="scientific">Octopus vulgaris</name>
    <name type="common">Common octopus</name>
    <dbReference type="NCBI Taxonomy" id="6645"/>
    <lineage>
        <taxon>Eukaryota</taxon>
        <taxon>Metazoa</taxon>
        <taxon>Spiralia</taxon>
        <taxon>Lophotrochozoa</taxon>
        <taxon>Mollusca</taxon>
        <taxon>Cephalopoda</taxon>
        <taxon>Coleoidea</taxon>
        <taxon>Octopodiformes</taxon>
        <taxon>Octopoda</taxon>
        <taxon>Incirrata</taxon>
        <taxon>Octopodidae</taxon>
        <taxon>Octopus</taxon>
    </lineage>
</organism>
<evidence type="ECO:0000256" key="8">
    <source>
        <dbReference type="ARBA" id="ARBA00023136"/>
    </source>
</evidence>
<evidence type="ECO:0000259" key="12">
    <source>
        <dbReference type="PROSITE" id="PS51371"/>
    </source>
</evidence>
<keyword evidence="14" id="KW-1185">Reference proteome</keyword>
<evidence type="ECO:0000256" key="7">
    <source>
        <dbReference type="ARBA" id="ARBA00023122"/>
    </source>
</evidence>
<dbReference type="SUPFAM" id="SSF81340">
    <property type="entry name" value="Clc chloride channel"/>
    <property type="match status" value="1"/>
</dbReference>
<dbReference type="InterPro" id="IPR000644">
    <property type="entry name" value="CBS_dom"/>
</dbReference>
<dbReference type="PANTHER" id="PTHR11689:SF136">
    <property type="entry name" value="H(+)_CL(-) EXCHANGE TRANSPORTER 7"/>
    <property type="match status" value="1"/>
</dbReference>
<feature type="domain" description="CBS" evidence="12">
    <location>
        <begin position="731"/>
        <end position="788"/>
    </location>
</feature>
<keyword evidence="8 11" id="KW-0472">Membrane</keyword>
<dbReference type="Pfam" id="PF00654">
    <property type="entry name" value="Voltage_CLC"/>
    <property type="match status" value="1"/>
</dbReference>
<keyword evidence="5 11" id="KW-1133">Transmembrane helix</keyword>
<dbReference type="InterPro" id="IPR051280">
    <property type="entry name" value="Cl-channel/antiporter"/>
</dbReference>
<keyword evidence="6 11" id="KW-0406">Ion transport</keyword>
<feature type="transmembrane region" description="Helical" evidence="11">
    <location>
        <begin position="164"/>
        <end position="185"/>
    </location>
</feature>
<keyword evidence="4" id="KW-0677">Repeat</keyword>
<comment type="similarity">
    <text evidence="11">Belongs to the chloride channel (TC 2.A.49) family.</text>
</comment>
<accession>A0AA36HH56</accession>
<dbReference type="PRINTS" id="PR00762">
    <property type="entry name" value="CLCHANNEL"/>
</dbReference>
<dbReference type="InterPro" id="IPR014743">
    <property type="entry name" value="Cl-channel_core"/>
</dbReference>
<feature type="transmembrane region" description="Helical" evidence="11">
    <location>
        <begin position="363"/>
        <end position="385"/>
    </location>
</feature>
<evidence type="ECO:0000256" key="11">
    <source>
        <dbReference type="RuleBase" id="RU361221"/>
    </source>
</evidence>